<dbReference type="RefSeq" id="WP_138858053.1">
    <property type="nucleotide sequence ID" value="NZ_CP040709.1"/>
</dbReference>
<accession>A0A840RW06</accession>
<reference evidence="9 10" key="1">
    <citation type="submission" date="2020-08" db="EMBL/GenBank/DDBJ databases">
        <title>Genomic Encyclopedia of Type Strains, Phase IV (KMG-IV): sequencing the most valuable type-strain genomes for metagenomic binning, comparative biology and taxonomic classification.</title>
        <authorList>
            <person name="Goeker M."/>
        </authorList>
    </citation>
    <scope>NUCLEOTIDE SEQUENCE [LARGE SCALE GENOMIC DNA]</scope>
    <source>
        <strain evidence="9 10">DSM 23958</strain>
    </source>
</reference>
<comment type="caution">
    <text evidence="9">The sequence shown here is derived from an EMBL/GenBank/DDBJ whole genome shotgun (WGS) entry which is preliminary data.</text>
</comment>
<dbReference type="PROSITE" id="PS51387">
    <property type="entry name" value="FAD_PCMH"/>
    <property type="match status" value="1"/>
</dbReference>
<dbReference type="Pfam" id="PF02913">
    <property type="entry name" value="FAD-oxidase_C"/>
    <property type="match status" value="1"/>
</dbReference>
<dbReference type="InterPro" id="IPR016166">
    <property type="entry name" value="FAD-bd_PCMH"/>
</dbReference>
<dbReference type="GO" id="GO:0071949">
    <property type="term" value="F:FAD binding"/>
    <property type="evidence" value="ECO:0007669"/>
    <property type="project" value="InterPro"/>
</dbReference>
<protein>
    <submittedName>
        <fullName evidence="9">Alkyldihydroxyacetonephosphate synthase</fullName>
        <ecNumber evidence="9">2.5.1.26</ecNumber>
    </submittedName>
</protein>
<gene>
    <name evidence="9" type="ORF">HNQ51_000150</name>
</gene>
<dbReference type="InterPro" id="IPR036318">
    <property type="entry name" value="FAD-bd_PCMH-like_sf"/>
</dbReference>
<evidence type="ECO:0000256" key="1">
    <source>
        <dbReference type="ARBA" id="ARBA00008000"/>
    </source>
</evidence>
<dbReference type="PANTHER" id="PTHR46568">
    <property type="entry name" value="ALKYLDIHYDROXYACETONEPHOSPHATE SYNTHASE, PEROXISOMAL"/>
    <property type="match status" value="1"/>
</dbReference>
<dbReference type="OrthoDB" id="9811557at2"/>
<proteinExistence type="inferred from homology"/>
<keyword evidence="3 6" id="KW-0274">FAD</keyword>
<dbReference type="PANTHER" id="PTHR46568:SF1">
    <property type="entry name" value="ALKYLDIHYDROXYACETONEPHOSPHATE SYNTHASE, PEROXISOMAL"/>
    <property type="match status" value="1"/>
</dbReference>
<comment type="cofactor">
    <cofactor evidence="6">
        <name>FAD</name>
        <dbReference type="ChEBI" id="CHEBI:57692"/>
    </cofactor>
</comment>
<dbReference type="InterPro" id="IPR016164">
    <property type="entry name" value="FAD-linked_Oxase-like_C"/>
</dbReference>
<sequence length="536" mass="57709">MRRWNGWGDDSIQAHLAPEALDFLQQQLGQPKRPQDASLEAVCAQIERDQPSRFGGALAHPLIDIRPEARLRSSYGQSLGDWIQLRFGQVARVSDGVAFPESRAQVRELLDWAAAHNVLVIPCGGATSVVGHLLAPAGETRPVLTLNLTRLRALTDLNREAQLATFEAGVLGPDLEAQLRAHGFTLGHFPQSFEYASLGGWVVTRSSGQQSLRYGRAENWFAGGTLLTPGAELNIPPLPASAAGPDLREWVLGSEGRFGVLTDVTVRVTRLPEEERFIGIFLPSWDAGLAAVRELAQTKTPLSMMRLANAVETLTTLKLAGHAGQIAWLERYLGWRGCGEGKVLLFIGLTGSRAQVANAQAEALGIVRQFGGVSTGQMLGKKWAAKRFAGVYLRNALWEAGYMVDTMETAIPWGGTTAMVNAIENAGREALAGFGERCHAYTHLSHVYSSGSSVYSTFVFRLGATAEESHARWWALKTAICKAMVAQGGTISHQHGVGKDHAPYLGVEKGAAGLAAIDAAIQHFDPKGVLASGNLR</sequence>
<dbReference type="Gene3D" id="3.30.70.3450">
    <property type="match status" value="1"/>
</dbReference>
<dbReference type="SUPFAM" id="SSF56176">
    <property type="entry name" value="FAD-binding/transporter-associated domain-like"/>
    <property type="match status" value="1"/>
</dbReference>
<feature type="site" description="Important for enzyme activity" evidence="7">
    <location>
        <position position="306"/>
    </location>
</feature>
<dbReference type="GO" id="GO:0008609">
    <property type="term" value="F:alkylglycerone-phosphate synthase activity"/>
    <property type="evidence" value="ECO:0007669"/>
    <property type="project" value="UniProtKB-EC"/>
</dbReference>
<evidence type="ECO:0000256" key="2">
    <source>
        <dbReference type="ARBA" id="ARBA00022630"/>
    </source>
</evidence>
<dbReference type="EMBL" id="JACHHO010000001">
    <property type="protein sequence ID" value="MBB5202857.1"/>
    <property type="molecule type" value="Genomic_DNA"/>
</dbReference>
<feature type="domain" description="FAD-binding PCMH-type" evidence="8">
    <location>
        <begin position="90"/>
        <end position="271"/>
    </location>
</feature>
<feature type="binding site" evidence="6">
    <location>
        <begin position="204"/>
        <end position="207"/>
    </location>
    <ligand>
        <name>FAD</name>
        <dbReference type="ChEBI" id="CHEBI:57692"/>
    </ligand>
</feature>
<dbReference type="InterPro" id="IPR004113">
    <property type="entry name" value="FAD-bd_oxidored_4_C"/>
</dbReference>
<feature type="binding site" evidence="6">
    <location>
        <begin position="122"/>
        <end position="128"/>
    </location>
    <ligand>
        <name>FAD</name>
        <dbReference type="ChEBI" id="CHEBI:57692"/>
    </ligand>
</feature>
<keyword evidence="9" id="KW-0808">Transferase</keyword>
<keyword evidence="10" id="KW-1185">Reference proteome</keyword>
<feature type="active site" description="Proton donor/acceptor" evidence="4">
    <location>
        <position position="455"/>
    </location>
</feature>
<dbReference type="InterPro" id="IPR025650">
    <property type="entry name" value="Alkyl-DHAP_Synthase"/>
</dbReference>
<dbReference type="Pfam" id="PF01565">
    <property type="entry name" value="FAD_binding_4"/>
    <property type="match status" value="1"/>
</dbReference>
<comment type="similarity">
    <text evidence="1">Belongs to the FAD-binding oxidoreductase/transferase type 4 family.</text>
</comment>
<evidence type="ECO:0000259" key="8">
    <source>
        <dbReference type="PROSITE" id="PS51387"/>
    </source>
</evidence>
<dbReference type="GO" id="GO:0008610">
    <property type="term" value="P:lipid biosynthetic process"/>
    <property type="evidence" value="ECO:0007669"/>
    <property type="project" value="InterPro"/>
</dbReference>
<dbReference type="Proteomes" id="UP000554837">
    <property type="component" value="Unassembled WGS sequence"/>
</dbReference>
<evidence type="ECO:0000313" key="9">
    <source>
        <dbReference type="EMBL" id="MBB5202857.1"/>
    </source>
</evidence>
<dbReference type="Gene3D" id="3.30.300.330">
    <property type="match status" value="1"/>
</dbReference>
<keyword evidence="2" id="KW-0285">Flavoprotein</keyword>
<dbReference type="InterPro" id="IPR016169">
    <property type="entry name" value="FAD-bd_PCMH_sub2"/>
</dbReference>
<dbReference type="Gene3D" id="3.30.465.10">
    <property type="match status" value="1"/>
</dbReference>
<feature type="binding site" evidence="5">
    <location>
        <position position="394"/>
    </location>
    <ligand>
        <name>substrate</name>
    </ligand>
</feature>
<evidence type="ECO:0000313" key="10">
    <source>
        <dbReference type="Proteomes" id="UP000554837"/>
    </source>
</evidence>
<organism evidence="9 10">
    <name type="scientific">Inhella inkyongensis</name>
    <dbReference type="NCBI Taxonomy" id="392593"/>
    <lineage>
        <taxon>Bacteria</taxon>
        <taxon>Pseudomonadati</taxon>
        <taxon>Pseudomonadota</taxon>
        <taxon>Betaproteobacteria</taxon>
        <taxon>Burkholderiales</taxon>
        <taxon>Sphaerotilaceae</taxon>
        <taxon>Inhella</taxon>
    </lineage>
</organism>
<dbReference type="SUPFAM" id="SSF55103">
    <property type="entry name" value="FAD-linked oxidases, C-terminal domain"/>
    <property type="match status" value="1"/>
</dbReference>
<name>A0A840RW06_9BURK</name>
<evidence type="ECO:0000256" key="5">
    <source>
        <dbReference type="PIRSR" id="PIRSR625650-2"/>
    </source>
</evidence>
<evidence type="ECO:0000256" key="7">
    <source>
        <dbReference type="PIRSR" id="PIRSR625650-4"/>
    </source>
</evidence>
<evidence type="ECO:0000256" key="6">
    <source>
        <dbReference type="PIRSR" id="PIRSR625650-3"/>
    </source>
</evidence>
<dbReference type="AlphaFoldDB" id="A0A840RW06"/>
<dbReference type="EC" id="2.5.1.26" evidence="9"/>
<evidence type="ECO:0000256" key="3">
    <source>
        <dbReference type="ARBA" id="ARBA00022827"/>
    </source>
</evidence>
<evidence type="ECO:0000256" key="4">
    <source>
        <dbReference type="PIRSR" id="PIRSR625650-1"/>
    </source>
</evidence>
<dbReference type="InterPro" id="IPR006094">
    <property type="entry name" value="Oxid_FAD_bind_N"/>
</dbReference>